<dbReference type="GO" id="GO:0004519">
    <property type="term" value="F:endonuclease activity"/>
    <property type="evidence" value="ECO:0007669"/>
    <property type="project" value="InterPro"/>
</dbReference>
<evidence type="ECO:0000256" key="5">
    <source>
        <dbReference type="ARBA" id="ARBA00022813"/>
    </source>
</evidence>
<dbReference type="InterPro" id="IPR006142">
    <property type="entry name" value="INTEIN"/>
</dbReference>
<dbReference type="PRINTS" id="PR00379">
    <property type="entry name" value="INTEIN"/>
</dbReference>
<dbReference type="InterPro" id="IPR005144">
    <property type="entry name" value="ATP-cone_dom"/>
</dbReference>
<reference evidence="12" key="1">
    <citation type="journal article" date="2020" name="Nature">
        <title>Giant virus diversity and host interactions through global metagenomics.</title>
        <authorList>
            <person name="Schulz F."/>
            <person name="Roux S."/>
            <person name="Paez-Espino D."/>
            <person name="Jungbluth S."/>
            <person name="Walsh D.A."/>
            <person name="Denef V.J."/>
            <person name="McMahon K.D."/>
            <person name="Konstantinidis K.T."/>
            <person name="Eloe-Fadrosh E.A."/>
            <person name="Kyrpides N.C."/>
            <person name="Woyke T."/>
        </authorList>
    </citation>
    <scope>NUCLEOTIDE SEQUENCE</scope>
    <source>
        <strain evidence="12">GVMAG-M-3300009155-48</strain>
    </source>
</reference>
<evidence type="ECO:0000256" key="3">
    <source>
        <dbReference type="ARBA" id="ARBA00022533"/>
    </source>
</evidence>
<evidence type="ECO:0000259" key="10">
    <source>
        <dbReference type="PROSITE" id="PS50819"/>
    </source>
</evidence>
<sequence length="1519" mass="175396">MSSPKSMVEDEEMLVKKRNGNMEVIAFDKILRRIKTIGTEVGIKINYTTLAMKVIDQLYNGISTTQIDELSAQQCASLASTHPDYNVLASRITISNHHKNTADSFCKVMTELYEYKDKHGQQSPLVSQELYDVVQKYGSELESMLDYSRDYLIDYFGFKTLERAYLMKINKETVERPQHMWLRVAVGIHGDNLEKVKETYDCMSQKYFTHATPTLFNAGTPHPQLSSCYLISMENDSIEGIYNTLKDCALISKWAGGIGLHIHNVRASGSHIRGTNGASNGIVPMLRVFNNTARYVDQCVLPETIIYTTQGPIQIQHCIMNETEIYNLQGDVEVIQNVLEHPYDGEVLEIETMHSIHPLTITPEHPVFVLRGQKKGLNYKVIKNRLEKNICNLEWIDAKDMDIDDMVVYPIPSFSKDIANISTDDCYIYGVILGDGSMSNKTDTSGYISLHTTNKKHITDFIINYFNDRCVDYKIEVDNNTTRIRWNRCIHLPFRYNDFYDENKEKRMLSKWLNLPIEKSKYILKGLLDTDGCIKNELVLDSTSYNLIECTRFLAMKMGVLTSGYIRNRIGESHETVRGIIKNKKISYVLRIPKTVEICDLMDIPYDDKQFFKFLRYNDVLLSRVQKITTHSYNGILYDLQMKNEHNYLLHNGIVHNGGGKRNGSFAIYLEPWHADIEMFLQMRKNHGDEELKARDLFYALWIPDLFMERVKSDGTWTLMCPDECPGLSDVYGEEFNTLYRKYEEGDKTRKTVKARELWFQILDAQMETGTPYLLYKDACNKKSNQKNIGTIKSSNLCVAPETTILTDKGHLEIKSLEGQFVNVWNGEEFSNIQVFKTGENQELIDVYTSDGCKVTCTKYHKFFIQNSYSKKSITTVEAKDLKPNDKIMKCEYPVIDGKQKMLYPYTHGFFCGDGTYGNKNEETSRCKFKCLDGHYYCKRHIDYETEHSIDKLQNDESIDKNRCNGISYEKKPLIYLYDEKKKLLEHMDYRGTYENKNRTVLQLPLDIEEKFFVPMNNTLKDKMEWFSGYCDADGCILNNQNNQQLQISSISKDFLTNTKLMLQTCGINPKIRQMRDHATSYLPDGKGGSKYFDTKPVFRLLITSCDLIKLVNIGFKPKRLVIHDLNLPNRSANQFVKIEKIVDEGRTDDTYCFTEPLRHAGIFNGILTSQCTEILEYSDDKETAVCNLASIALPAFIDKTVNPPVFNYEKLHEISKIVTYNLNRIIDVNFYPTPKTELSNKRHRPIGIGIQGLADVFMQMNLPFACDEAKQMNKQIFETIYHAALERSCEIAKVEGPYETFEGSPAHKGELQFDMWGVEPCTQRYNWAQLKEDIKTNGLRNSLLLAPMPTASTSQILGYNECIEPITSNIYSRRTIAGEFILANKYLMNDLIALDLWNEKMKNNIIANHGSIQHIDFIPEEIREKYKTVWEIPMRNLIDMAADRGAYICQSQSLNLWLEDPNYSNLTSMHFYSWSKGLKTGIYYLRRRGRHQAQQFTIEPEKNNTTREEDEICEICSS</sequence>
<dbReference type="CDD" id="cd00081">
    <property type="entry name" value="Hint"/>
    <property type="match status" value="2"/>
</dbReference>
<dbReference type="SUPFAM" id="SSF55608">
    <property type="entry name" value="Homing endonucleases"/>
    <property type="match status" value="2"/>
</dbReference>
<feature type="domain" description="ATP-cone" evidence="11">
    <location>
        <begin position="13"/>
        <end position="103"/>
    </location>
</feature>
<dbReference type="GO" id="GO:0005971">
    <property type="term" value="C:ribonucleoside-diphosphate reductase complex"/>
    <property type="evidence" value="ECO:0007669"/>
    <property type="project" value="TreeGrafter"/>
</dbReference>
<dbReference type="Gene3D" id="3.10.28.10">
    <property type="entry name" value="Homing endonucleases"/>
    <property type="match status" value="2"/>
</dbReference>
<protein>
    <recommendedName>
        <fullName evidence="2">ribonucleoside-diphosphate reductase</fullName>
        <ecNumber evidence="2">1.17.4.1</ecNumber>
    </recommendedName>
</protein>
<evidence type="ECO:0000256" key="6">
    <source>
        <dbReference type="ARBA" id="ARBA00022840"/>
    </source>
</evidence>
<dbReference type="Pfam" id="PF00317">
    <property type="entry name" value="Ribonuc_red_lgN"/>
    <property type="match status" value="1"/>
</dbReference>
<dbReference type="Gene3D" id="3.20.70.20">
    <property type="match status" value="3"/>
</dbReference>
<dbReference type="SMART" id="SM00305">
    <property type="entry name" value="HintC"/>
    <property type="match status" value="2"/>
</dbReference>
<dbReference type="GO" id="GO:0016539">
    <property type="term" value="P:intein-mediated protein splicing"/>
    <property type="evidence" value="ECO:0007669"/>
    <property type="project" value="InterPro"/>
</dbReference>
<dbReference type="Pfam" id="PF02867">
    <property type="entry name" value="Ribonuc_red_lgC"/>
    <property type="match status" value="2"/>
</dbReference>
<dbReference type="InterPro" id="IPR039718">
    <property type="entry name" value="Rrm1"/>
</dbReference>
<evidence type="ECO:0000256" key="7">
    <source>
        <dbReference type="ARBA" id="ARBA00023000"/>
    </source>
</evidence>
<dbReference type="PANTHER" id="PTHR11573:SF6">
    <property type="entry name" value="RIBONUCLEOSIDE-DIPHOSPHATE REDUCTASE LARGE SUBUNIT"/>
    <property type="match status" value="1"/>
</dbReference>
<dbReference type="EC" id="1.17.4.1" evidence="2"/>
<dbReference type="Pfam" id="PF14528">
    <property type="entry name" value="LAGLIDADG_3"/>
    <property type="match status" value="1"/>
</dbReference>
<organism evidence="12">
    <name type="scientific">viral metagenome</name>
    <dbReference type="NCBI Taxonomy" id="1070528"/>
    <lineage>
        <taxon>unclassified sequences</taxon>
        <taxon>metagenomes</taxon>
        <taxon>organismal metagenomes</taxon>
    </lineage>
</organism>
<dbReference type="GO" id="GO:0004748">
    <property type="term" value="F:ribonucleoside-diphosphate reductase activity, thioredoxin disulfide as acceptor"/>
    <property type="evidence" value="ECO:0007669"/>
    <property type="project" value="UniProtKB-EC"/>
</dbReference>
<keyword evidence="7" id="KW-0651">Protein splicing</keyword>
<dbReference type="SUPFAM" id="SSF51998">
    <property type="entry name" value="PFL-like glycyl radical enzymes"/>
    <property type="match status" value="1"/>
</dbReference>
<dbReference type="UniPathway" id="UPA00326"/>
<dbReference type="InterPro" id="IPR000788">
    <property type="entry name" value="RNR_lg_C"/>
</dbReference>
<evidence type="ECO:0000256" key="1">
    <source>
        <dbReference type="ARBA" id="ARBA00010406"/>
    </source>
</evidence>
<dbReference type="InterPro" id="IPR003587">
    <property type="entry name" value="Hint_dom_N"/>
</dbReference>
<proteinExistence type="inferred from homology"/>
<name>A0A6C0ET10_9ZZZZ</name>
<dbReference type="SUPFAM" id="SSF48168">
    <property type="entry name" value="R1 subunit of ribonucleotide reductase, N-terminal domain"/>
    <property type="match status" value="1"/>
</dbReference>
<evidence type="ECO:0000256" key="9">
    <source>
        <dbReference type="ARBA" id="ARBA00023116"/>
    </source>
</evidence>
<dbReference type="NCBIfam" id="TIGR01445">
    <property type="entry name" value="intein_Nterm"/>
    <property type="match status" value="1"/>
</dbReference>
<feature type="domain" description="DOD-type homing endonuclease" evidence="10">
    <location>
        <begin position="428"/>
        <end position="560"/>
    </location>
</feature>
<keyword evidence="6" id="KW-0067">ATP-binding</keyword>
<dbReference type="InterPro" id="IPR013346">
    <property type="entry name" value="NrdE_NrdA_C"/>
</dbReference>
<dbReference type="PROSITE" id="PS51161">
    <property type="entry name" value="ATP_CONE"/>
    <property type="match status" value="1"/>
</dbReference>
<keyword evidence="9" id="KW-0215">Deoxyribonucleotide synthesis</keyword>
<dbReference type="InterPro" id="IPR004860">
    <property type="entry name" value="LAGLIDADG_dom"/>
</dbReference>
<dbReference type="NCBIfam" id="TIGR02506">
    <property type="entry name" value="NrdE_NrdA"/>
    <property type="match status" value="1"/>
</dbReference>
<evidence type="ECO:0000256" key="2">
    <source>
        <dbReference type="ARBA" id="ARBA00012274"/>
    </source>
</evidence>
<keyword evidence="4" id="KW-0547">Nucleotide-binding</keyword>
<dbReference type="Pfam" id="PF03477">
    <property type="entry name" value="ATP-cone"/>
    <property type="match status" value="1"/>
</dbReference>
<dbReference type="InterPro" id="IPR027434">
    <property type="entry name" value="Homing_endonucl"/>
</dbReference>
<keyword evidence="3" id="KW-0021">Allosteric enzyme</keyword>
<keyword evidence="5" id="KW-0068">Autocatalytic cleavage</keyword>
<dbReference type="InterPro" id="IPR003586">
    <property type="entry name" value="Hint_dom_C"/>
</dbReference>
<dbReference type="GO" id="GO:0009263">
    <property type="term" value="P:deoxyribonucleotide biosynthetic process"/>
    <property type="evidence" value="ECO:0007669"/>
    <property type="project" value="UniProtKB-KW"/>
</dbReference>
<evidence type="ECO:0000256" key="8">
    <source>
        <dbReference type="ARBA" id="ARBA00023002"/>
    </source>
</evidence>
<dbReference type="InterPro" id="IPR004042">
    <property type="entry name" value="Intein_endonuc_central"/>
</dbReference>
<dbReference type="GO" id="GO:0005524">
    <property type="term" value="F:ATP binding"/>
    <property type="evidence" value="ECO:0007669"/>
    <property type="project" value="UniProtKB-KW"/>
</dbReference>
<dbReference type="Gene3D" id="2.170.16.10">
    <property type="entry name" value="Hedgehog/Intein (Hint) domain"/>
    <property type="match status" value="1"/>
</dbReference>
<evidence type="ECO:0000259" key="11">
    <source>
        <dbReference type="PROSITE" id="PS51161"/>
    </source>
</evidence>
<dbReference type="PANTHER" id="PTHR11573">
    <property type="entry name" value="RIBONUCLEOSIDE-DIPHOSPHATE REDUCTASE LARGE CHAIN"/>
    <property type="match status" value="1"/>
</dbReference>
<dbReference type="PROSITE" id="PS50817">
    <property type="entry name" value="INTEIN_N_TER"/>
    <property type="match status" value="2"/>
</dbReference>
<comment type="similarity">
    <text evidence="1">Belongs to the ribonucleoside diphosphate reductase large chain family.</text>
</comment>
<keyword evidence="8" id="KW-0560">Oxidoreductase</keyword>
<dbReference type="InterPro" id="IPR013509">
    <property type="entry name" value="RNR_lsu_N"/>
</dbReference>
<dbReference type="PROSITE" id="PS00089">
    <property type="entry name" value="RIBORED_LARGE"/>
    <property type="match status" value="1"/>
</dbReference>
<dbReference type="SMART" id="SM00306">
    <property type="entry name" value="HintN"/>
    <property type="match status" value="2"/>
</dbReference>
<dbReference type="InterPro" id="IPR006141">
    <property type="entry name" value="Intein_N"/>
</dbReference>
<dbReference type="PROSITE" id="PS50819">
    <property type="entry name" value="INTEIN_ENDONUCLEASE"/>
    <property type="match status" value="1"/>
</dbReference>
<evidence type="ECO:0000313" key="12">
    <source>
        <dbReference type="EMBL" id="QHT31872.1"/>
    </source>
</evidence>
<dbReference type="EMBL" id="MN738926">
    <property type="protein sequence ID" value="QHT31872.1"/>
    <property type="molecule type" value="Genomic_DNA"/>
</dbReference>
<dbReference type="InterPro" id="IPR008926">
    <property type="entry name" value="RNR_R1-su_N"/>
</dbReference>
<accession>A0A6C0ET10</accession>
<dbReference type="InterPro" id="IPR036844">
    <property type="entry name" value="Hint_dom_sf"/>
</dbReference>
<evidence type="ECO:0000256" key="4">
    <source>
        <dbReference type="ARBA" id="ARBA00022741"/>
    </source>
</evidence>
<dbReference type="SUPFAM" id="SSF51294">
    <property type="entry name" value="Hedgehog/intein (Hint) domain"/>
    <property type="match status" value="2"/>
</dbReference>